<evidence type="ECO:0000313" key="3">
    <source>
        <dbReference type="Proteomes" id="UP000606172"/>
    </source>
</evidence>
<keyword evidence="1" id="KW-0812">Transmembrane</keyword>
<gene>
    <name evidence="2" type="ORF">Ssi02_13310</name>
</gene>
<feature type="transmembrane region" description="Helical" evidence="1">
    <location>
        <begin position="23"/>
        <end position="45"/>
    </location>
</feature>
<evidence type="ECO:0000256" key="1">
    <source>
        <dbReference type="SAM" id="Phobius"/>
    </source>
</evidence>
<dbReference type="Pfam" id="PF09852">
    <property type="entry name" value="DUF2079"/>
    <property type="match status" value="1"/>
</dbReference>
<feature type="transmembrane region" description="Helical" evidence="1">
    <location>
        <begin position="135"/>
        <end position="151"/>
    </location>
</feature>
<protein>
    <recommendedName>
        <fullName evidence="4">DUF2079 domain-containing protein</fullName>
    </recommendedName>
</protein>
<feature type="transmembrane region" description="Helical" evidence="1">
    <location>
        <begin position="328"/>
        <end position="347"/>
    </location>
</feature>
<dbReference type="Proteomes" id="UP000606172">
    <property type="component" value="Unassembled WGS sequence"/>
</dbReference>
<evidence type="ECO:0008006" key="4">
    <source>
        <dbReference type="Google" id="ProtNLM"/>
    </source>
</evidence>
<dbReference type="InterPro" id="IPR018650">
    <property type="entry name" value="STSV1_Orf64"/>
</dbReference>
<sequence length="474" mass="51039">MTRAESPPSPAFTSSREGPRSRLILGAITLLAAVLYFVAGLLPLLGFRSGTYDLVIFDQAVRSYSRFELPVSIAKGVHNDFGWSFAVLGDHWSPVLMLLAPFYWVHDGPETLIVLQAVLLAAAVPVVWTFTRRRLGVTAAHLVAAAYALAWPVAEAVVFDFHEVAFAPLLTALMIERHDAGRTRQAVLAGAALLCVKEDMGLLIAGYGLFLLARRQWPAGAALLAGGVGAVLVATRVLIPAFGGRADYYWAYGALGTDLPSAALGALSDPLGAVALLGTPPEKLTTMLMLGVMVLFLCLLSPLTLIVLPLLAARMLASSFPNWWGTEYHYNAFLAVVLFLAAVDGIARFRLTRFDLPVALAGVAVVLVPFFAYGSMSLPSPRAATAARAVAAVPDGVLVEAANYVGPALTSRTRVLLWDRTPRWAPWVVAETGRRTFPFTDLAEQVARVELLKRSGYRVVFDDDGYVVLHRQGT</sequence>
<dbReference type="EMBL" id="BOOW01000008">
    <property type="protein sequence ID" value="GII91100.1"/>
    <property type="molecule type" value="Genomic_DNA"/>
</dbReference>
<organism evidence="2 3">
    <name type="scientific">Sinosporangium siamense</name>
    <dbReference type="NCBI Taxonomy" id="1367973"/>
    <lineage>
        <taxon>Bacteria</taxon>
        <taxon>Bacillati</taxon>
        <taxon>Actinomycetota</taxon>
        <taxon>Actinomycetes</taxon>
        <taxon>Streptosporangiales</taxon>
        <taxon>Streptosporangiaceae</taxon>
        <taxon>Sinosporangium</taxon>
    </lineage>
</organism>
<dbReference type="RefSeq" id="WP_239128650.1">
    <property type="nucleotide sequence ID" value="NZ_BOOW01000008.1"/>
</dbReference>
<keyword evidence="3" id="KW-1185">Reference proteome</keyword>
<feature type="transmembrane region" description="Helical" evidence="1">
    <location>
        <begin position="111"/>
        <end position="128"/>
    </location>
</feature>
<feature type="transmembrane region" description="Helical" evidence="1">
    <location>
        <begin position="354"/>
        <end position="373"/>
    </location>
</feature>
<evidence type="ECO:0000313" key="2">
    <source>
        <dbReference type="EMBL" id="GII91100.1"/>
    </source>
</evidence>
<name>A0A919RE33_9ACTN</name>
<accession>A0A919RE33</accession>
<keyword evidence="1" id="KW-1133">Transmembrane helix</keyword>
<feature type="transmembrane region" description="Helical" evidence="1">
    <location>
        <begin position="219"/>
        <end position="239"/>
    </location>
</feature>
<feature type="transmembrane region" description="Helical" evidence="1">
    <location>
        <begin position="187"/>
        <end position="213"/>
    </location>
</feature>
<comment type="caution">
    <text evidence="2">The sequence shown here is derived from an EMBL/GenBank/DDBJ whole genome shotgun (WGS) entry which is preliminary data.</text>
</comment>
<dbReference type="AlphaFoldDB" id="A0A919RE33"/>
<keyword evidence="1" id="KW-0472">Membrane</keyword>
<feature type="transmembrane region" description="Helical" evidence="1">
    <location>
        <begin position="287"/>
        <end position="308"/>
    </location>
</feature>
<reference evidence="2" key="1">
    <citation type="submission" date="2021-01" db="EMBL/GenBank/DDBJ databases">
        <title>Whole genome shotgun sequence of Sinosporangium siamense NBRC 109515.</title>
        <authorList>
            <person name="Komaki H."/>
            <person name="Tamura T."/>
        </authorList>
    </citation>
    <scope>NUCLEOTIDE SEQUENCE</scope>
    <source>
        <strain evidence="2">NBRC 109515</strain>
    </source>
</reference>
<proteinExistence type="predicted"/>